<proteinExistence type="predicted"/>
<evidence type="ECO:0000313" key="4">
    <source>
        <dbReference type="Proteomes" id="UP000310553"/>
    </source>
</evidence>
<organism evidence="2">
    <name type="scientific">Ralstonia solanacearum</name>
    <name type="common">Pseudomonas solanacearum</name>
    <dbReference type="NCBI Taxonomy" id="305"/>
    <lineage>
        <taxon>Bacteria</taxon>
        <taxon>Pseudomonadati</taxon>
        <taxon>Pseudomonadota</taxon>
        <taxon>Betaproteobacteria</taxon>
        <taxon>Burkholderiales</taxon>
        <taxon>Burkholderiaceae</taxon>
        <taxon>Ralstonia</taxon>
        <taxon>Ralstonia solanacearum species complex</taxon>
    </lineage>
</organism>
<evidence type="ECO:0000256" key="1">
    <source>
        <dbReference type="SAM" id="MobiDB-lite"/>
    </source>
</evidence>
<evidence type="ECO:0000313" key="3">
    <source>
        <dbReference type="EMBL" id="QCX51976.1"/>
    </source>
</evidence>
<keyword evidence="3" id="KW-0614">Plasmid</keyword>
<reference evidence="2" key="1">
    <citation type="submission" date="2015-10" db="EMBL/GenBank/DDBJ databases">
        <authorList>
            <person name="Gilbert D.G."/>
        </authorList>
    </citation>
    <scope>NUCLEOTIDE SEQUENCE</scope>
    <source>
        <strain evidence="2">Phyl III-seqv23</strain>
    </source>
</reference>
<accession>A0A0S4TPK1</accession>
<reference evidence="3 4" key="2">
    <citation type="submission" date="2019-04" db="EMBL/GenBank/DDBJ databases">
        <title>Complete Genome of UW386 and Higher Quality Genome of UW700.</title>
        <authorList>
            <person name="Jacobs J."/>
            <person name="Perez A."/>
            <person name="Steidl O."/>
            <person name="Allen C."/>
        </authorList>
    </citation>
    <scope>NUCLEOTIDE SEQUENCE [LARGE SCALE GENOMIC DNA]</scope>
    <source>
        <strain evidence="3 4">UW386</strain>
        <plasmid evidence="4">puw386</plasmid>
        <plasmid evidence="3">pUW386</plasmid>
    </source>
</reference>
<dbReference type="EMBL" id="LN899819">
    <property type="protein sequence ID" value="CUV11916.1"/>
    <property type="molecule type" value="Genomic_DNA"/>
</dbReference>
<gene>
    <name evidence="3" type="ORF">E7Z57_23720</name>
    <name evidence="2" type="ORF">RUN39_v1_270003</name>
</gene>
<dbReference type="Proteomes" id="UP000310553">
    <property type="component" value="Plasmid pUW386"/>
</dbReference>
<protein>
    <submittedName>
        <fullName evidence="2">Uncharacterized protein</fullName>
    </submittedName>
</protein>
<dbReference type="AlphaFoldDB" id="A0A0S4TPK1"/>
<geneLocation type="plasmid" evidence="3">
    <name>pUW386</name>
</geneLocation>
<name>A0A0S4TPK1_RALSL</name>
<geneLocation type="plasmid" evidence="4">
    <name>puw386</name>
</geneLocation>
<evidence type="ECO:0000313" key="2">
    <source>
        <dbReference type="EMBL" id="CUV11916.1"/>
    </source>
</evidence>
<dbReference type="EMBL" id="CP039340">
    <property type="protein sequence ID" value="QCX51976.1"/>
    <property type="molecule type" value="Genomic_DNA"/>
</dbReference>
<sequence>MARHPAHHQQPDPQEQARTNDTRGALGDRLPPPRILIRELRLPTTPSACKDDTRRRQRRIPALTA</sequence>
<feature type="region of interest" description="Disordered" evidence="1">
    <location>
        <begin position="1"/>
        <end position="65"/>
    </location>
</feature>